<protein>
    <submittedName>
        <fullName evidence="2">DNA-binding protein</fullName>
    </submittedName>
</protein>
<proteinExistence type="predicted"/>
<dbReference type="SUPFAM" id="SSF46955">
    <property type="entry name" value="Putative DNA-binding domain"/>
    <property type="match status" value="1"/>
</dbReference>
<evidence type="ECO:0000313" key="3">
    <source>
        <dbReference type="Proteomes" id="UP000283469"/>
    </source>
</evidence>
<evidence type="ECO:0000259" key="1">
    <source>
        <dbReference type="Pfam" id="PF12728"/>
    </source>
</evidence>
<reference evidence="2 3" key="1">
    <citation type="submission" date="2018-08" db="EMBL/GenBank/DDBJ databases">
        <title>Sphingobium sp. EO9.</title>
        <authorList>
            <person name="Park Y."/>
            <person name="Kim K.H."/>
            <person name="Jeon C.O."/>
        </authorList>
    </citation>
    <scope>NUCLEOTIDE SEQUENCE [LARGE SCALE GENOMIC DNA]</scope>
    <source>
        <strain evidence="2 3">EO9</strain>
    </source>
</reference>
<dbReference type="EMBL" id="QVRA01000001">
    <property type="protein sequence ID" value="RJG57705.1"/>
    <property type="molecule type" value="Genomic_DNA"/>
</dbReference>
<gene>
    <name evidence="2" type="ORF">D0Z70_00295</name>
</gene>
<sequence>MATVELDDLLSNEQTAAILGLKPNTLEIWRCKGKGPAFIKLGEHPSSPIRYQRSRVMAWLHAHLHASTSSYTVANRSA</sequence>
<dbReference type="RefSeq" id="WP_119743436.1">
    <property type="nucleotide sequence ID" value="NZ_QVRA01000001.1"/>
</dbReference>
<feature type="domain" description="Helix-turn-helix" evidence="1">
    <location>
        <begin position="9"/>
        <end position="61"/>
    </location>
</feature>
<dbReference type="Proteomes" id="UP000283469">
    <property type="component" value="Unassembled WGS sequence"/>
</dbReference>
<name>A0A418YY01_9SPHN</name>
<dbReference type="OrthoDB" id="9806994at2"/>
<comment type="caution">
    <text evidence="2">The sequence shown here is derived from an EMBL/GenBank/DDBJ whole genome shotgun (WGS) entry which is preliminary data.</text>
</comment>
<organism evidence="2 3">
    <name type="scientific">Sphingobium terrigena</name>
    <dbReference type="NCBI Taxonomy" id="2304063"/>
    <lineage>
        <taxon>Bacteria</taxon>
        <taxon>Pseudomonadati</taxon>
        <taxon>Pseudomonadota</taxon>
        <taxon>Alphaproteobacteria</taxon>
        <taxon>Sphingomonadales</taxon>
        <taxon>Sphingomonadaceae</taxon>
        <taxon>Sphingobium</taxon>
    </lineage>
</organism>
<accession>A0A418YY01</accession>
<keyword evidence="3" id="KW-1185">Reference proteome</keyword>
<dbReference type="Pfam" id="PF12728">
    <property type="entry name" value="HTH_17"/>
    <property type="match status" value="1"/>
</dbReference>
<dbReference type="InterPro" id="IPR009061">
    <property type="entry name" value="DNA-bd_dom_put_sf"/>
</dbReference>
<dbReference type="InterPro" id="IPR041657">
    <property type="entry name" value="HTH_17"/>
</dbReference>
<dbReference type="GO" id="GO:0003677">
    <property type="term" value="F:DNA binding"/>
    <property type="evidence" value="ECO:0007669"/>
    <property type="project" value="UniProtKB-KW"/>
</dbReference>
<dbReference type="AlphaFoldDB" id="A0A418YY01"/>
<keyword evidence="2" id="KW-0238">DNA-binding</keyword>
<evidence type="ECO:0000313" key="2">
    <source>
        <dbReference type="EMBL" id="RJG57705.1"/>
    </source>
</evidence>